<comment type="caution">
    <text evidence="3">The sequence shown here is derived from an EMBL/GenBank/DDBJ whole genome shotgun (WGS) entry which is preliminary data.</text>
</comment>
<dbReference type="AlphaFoldDB" id="A0A6G3XHT5"/>
<reference evidence="3" key="1">
    <citation type="submission" date="2020-01" db="EMBL/GenBank/DDBJ databases">
        <title>Insect and environment-associated Actinomycetes.</title>
        <authorList>
            <person name="Currrie C."/>
            <person name="Chevrette M."/>
            <person name="Carlson C."/>
            <person name="Stubbendieck R."/>
            <person name="Wendt-Pienkowski E."/>
        </authorList>
    </citation>
    <scope>NUCLEOTIDE SEQUENCE</scope>
    <source>
        <strain evidence="3">SID7499</strain>
    </source>
</reference>
<proteinExistence type="predicted"/>
<name>A0A6G3XHT5_9ACTN</name>
<dbReference type="EMBL" id="JAAGMN010001921">
    <property type="protein sequence ID" value="NEE08504.1"/>
    <property type="molecule type" value="Genomic_DNA"/>
</dbReference>
<evidence type="ECO:0000256" key="1">
    <source>
        <dbReference type="SAM" id="MobiDB-lite"/>
    </source>
</evidence>
<dbReference type="EMBL" id="JAAGMN010006707">
    <property type="protein sequence ID" value="NEE17378.1"/>
    <property type="molecule type" value="Genomic_DNA"/>
</dbReference>
<sequence>MTGRRVFWVPAKTLNPGRGGTPDSEQLRRQVRQLKELRTADAMESPDSRLMS</sequence>
<gene>
    <name evidence="2" type="ORF">G3M58_18845</name>
    <name evidence="3" type="ORF">G3M58_64290</name>
</gene>
<protein>
    <submittedName>
        <fullName evidence="3">Uncharacterized protein</fullName>
    </submittedName>
</protein>
<feature type="region of interest" description="Disordered" evidence="1">
    <location>
        <begin position="1"/>
        <end position="26"/>
    </location>
</feature>
<organism evidence="3">
    <name type="scientific">Streptomyces sp. SID7499</name>
    <dbReference type="NCBI Taxonomy" id="2706086"/>
    <lineage>
        <taxon>Bacteria</taxon>
        <taxon>Bacillati</taxon>
        <taxon>Actinomycetota</taxon>
        <taxon>Actinomycetes</taxon>
        <taxon>Kitasatosporales</taxon>
        <taxon>Streptomycetaceae</taxon>
        <taxon>Streptomyces</taxon>
    </lineage>
</organism>
<evidence type="ECO:0000313" key="3">
    <source>
        <dbReference type="EMBL" id="NEE17378.1"/>
    </source>
</evidence>
<evidence type="ECO:0000313" key="2">
    <source>
        <dbReference type="EMBL" id="NEE08504.1"/>
    </source>
</evidence>
<accession>A0A6G3XHT5</accession>